<gene>
    <name evidence="1" type="ORF">STSP_39750</name>
</gene>
<accession>A0A177HPU3</accession>
<organism evidence="1 2">
    <name type="scientific">Streptomyces jeddahensis</name>
    <dbReference type="NCBI Taxonomy" id="1716141"/>
    <lineage>
        <taxon>Bacteria</taxon>
        <taxon>Bacillati</taxon>
        <taxon>Actinomycetota</taxon>
        <taxon>Actinomycetes</taxon>
        <taxon>Kitasatosporales</taxon>
        <taxon>Streptomycetaceae</taxon>
        <taxon>Streptomyces</taxon>
    </lineage>
</organism>
<dbReference type="EMBL" id="LOHS01000088">
    <property type="protein sequence ID" value="OAH12629.1"/>
    <property type="molecule type" value="Genomic_DNA"/>
</dbReference>
<proteinExistence type="predicted"/>
<dbReference type="PATRIC" id="fig|1716141.3.peg.4181"/>
<protein>
    <submittedName>
        <fullName evidence="1">Uncharacterized protein</fullName>
    </submittedName>
</protein>
<reference evidence="1 2" key="1">
    <citation type="submission" date="2015-12" db="EMBL/GenBank/DDBJ databases">
        <title>Genome sequence of Streptomyces sp. G25.</title>
        <authorList>
            <person name="Poehlein A."/>
            <person name="Roettig A."/>
            <person name="Hiessl S."/>
            <person name="Hauschild P."/>
            <person name="Schauer J."/>
            <person name="Madkour M.H."/>
            <person name="Al-Ansari A.M."/>
            <person name="Almakishah N.H."/>
            <person name="Steinbuechel A."/>
            <person name="Daniel R."/>
        </authorList>
    </citation>
    <scope>NUCLEOTIDE SEQUENCE [LARGE SCALE GENOMIC DNA]</scope>
    <source>
        <strain evidence="2">G25(2015)</strain>
    </source>
</reference>
<name>A0A177HPU3_9ACTN</name>
<dbReference type="Proteomes" id="UP000077381">
    <property type="component" value="Unassembled WGS sequence"/>
</dbReference>
<dbReference type="STRING" id="1716141.STSP_39750"/>
<evidence type="ECO:0000313" key="1">
    <source>
        <dbReference type="EMBL" id="OAH12629.1"/>
    </source>
</evidence>
<comment type="caution">
    <text evidence="1">The sequence shown here is derived from an EMBL/GenBank/DDBJ whole genome shotgun (WGS) entry which is preliminary data.</text>
</comment>
<evidence type="ECO:0000313" key="2">
    <source>
        <dbReference type="Proteomes" id="UP000077381"/>
    </source>
</evidence>
<dbReference type="AlphaFoldDB" id="A0A177HPU3"/>
<keyword evidence="2" id="KW-1185">Reference proteome</keyword>
<dbReference type="OrthoDB" id="4559210at2"/>
<sequence length="122" mass="13212">MLSGVLIGESLRVGSVLNSVPLHVTSVRRIEVGDAADGQPGRWTLLDFQAPEADAERLAEAIAGCLEPTGGWYVNYNTTTEAFVVFAGRVFRYPRGDAASRAEVQAYGRSVGVPDQQLDWED</sequence>